<dbReference type="Proteomes" id="UP000620550">
    <property type="component" value="Unassembled WGS sequence"/>
</dbReference>
<dbReference type="PIRSF" id="PIRSF038896">
    <property type="entry name" value="NAPE-PLD"/>
    <property type="match status" value="1"/>
</dbReference>
<comment type="caution">
    <text evidence="3">The sequence shown here is derived from an EMBL/GenBank/DDBJ whole genome shotgun (WGS) entry which is preliminary data.</text>
</comment>
<protein>
    <submittedName>
        <fullName evidence="3">MBL fold metallo-hydrolase</fullName>
    </submittedName>
</protein>
<feature type="domain" description="Metallo-beta-lactamase" evidence="2">
    <location>
        <begin position="128"/>
        <end position="322"/>
    </location>
</feature>
<name>A0ABQ3I031_9SPHI</name>
<evidence type="ECO:0000313" key="4">
    <source>
        <dbReference type="Proteomes" id="UP000620550"/>
    </source>
</evidence>
<dbReference type="InterPro" id="IPR036866">
    <property type="entry name" value="RibonucZ/Hydroxyglut_hydro"/>
</dbReference>
<keyword evidence="1" id="KW-0812">Transmembrane</keyword>
<evidence type="ECO:0000313" key="3">
    <source>
        <dbReference type="EMBL" id="GHE49251.1"/>
    </source>
</evidence>
<gene>
    <name evidence="3" type="ORF">GCM10017764_35370</name>
</gene>
<dbReference type="InterPro" id="IPR001279">
    <property type="entry name" value="Metallo-B-lactamas"/>
</dbReference>
<dbReference type="InterPro" id="IPR024884">
    <property type="entry name" value="NAPE-PLD"/>
</dbReference>
<keyword evidence="1" id="KW-1133">Transmembrane helix</keyword>
<dbReference type="EMBL" id="BNAF01000019">
    <property type="protein sequence ID" value="GHE49251.1"/>
    <property type="molecule type" value="Genomic_DNA"/>
</dbReference>
<dbReference type="PANTHER" id="PTHR15032:SF4">
    <property type="entry name" value="N-ACYL-PHOSPHATIDYLETHANOLAMINE-HYDROLYZING PHOSPHOLIPASE D"/>
    <property type="match status" value="1"/>
</dbReference>
<dbReference type="PANTHER" id="PTHR15032">
    <property type="entry name" value="N-ACYL-PHOSPHATIDYLETHANOLAMINE-HYDROLYZING PHOSPHOLIPASE D"/>
    <property type="match status" value="1"/>
</dbReference>
<sequence length="375" mass="42966">MTFKAKQVLKYTAYTLATLVVLVAVSATIFLNSRQFGKSPDGSRLQRIKQSPQYKNGAFENAAPTEVMSSDKSLLQSTWEFLFAKVEDLVPRETLPTEKTVLAELPAGEDVLVWLGHSSLFLQLEGKRILVDPVLISASPVSFLNKPFLGSDRYRPMDIPPIDLLLITHDHWDHLDYHTMLELRERIKSVICPLGVGAHLEHWGFNSDIVTEVDWNEQVMIGDKMKLTALPARHFSGRGLKRNQSLWAAYMLQSSYGNIYLSGDTGYDGHFKMIKNKFETIDLAIIENGQYNEDWRYIHLLPKDLIKAVDDLQPKRFMTIHHSKFALGKHAWYEPLDNIARISEEQHLPLLTPKIGEPLRLRDSTQTFTNWWHVD</sequence>
<dbReference type="Gene3D" id="3.60.15.10">
    <property type="entry name" value="Ribonuclease Z/Hydroxyacylglutathione hydrolase-like"/>
    <property type="match status" value="1"/>
</dbReference>
<feature type="transmembrane region" description="Helical" evidence="1">
    <location>
        <begin position="12"/>
        <end position="31"/>
    </location>
</feature>
<organism evidence="3 4">
    <name type="scientific">Sphingobacterium griseoflavum</name>
    <dbReference type="NCBI Taxonomy" id="1474952"/>
    <lineage>
        <taxon>Bacteria</taxon>
        <taxon>Pseudomonadati</taxon>
        <taxon>Bacteroidota</taxon>
        <taxon>Sphingobacteriia</taxon>
        <taxon>Sphingobacteriales</taxon>
        <taxon>Sphingobacteriaceae</taxon>
        <taxon>Sphingobacterium</taxon>
    </lineage>
</organism>
<keyword evidence="1" id="KW-0472">Membrane</keyword>
<accession>A0ABQ3I031</accession>
<proteinExistence type="predicted"/>
<reference evidence="4" key="1">
    <citation type="journal article" date="2019" name="Int. J. Syst. Evol. Microbiol.">
        <title>The Global Catalogue of Microorganisms (GCM) 10K type strain sequencing project: providing services to taxonomists for standard genome sequencing and annotation.</title>
        <authorList>
            <consortium name="The Broad Institute Genomics Platform"/>
            <consortium name="The Broad Institute Genome Sequencing Center for Infectious Disease"/>
            <person name="Wu L."/>
            <person name="Ma J."/>
        </authorList>
    </citation>
    <scope>NUCLEOTIDE SEQUENCE [LARGE SCALE GENOMIC DNA]</scope>
    <source>
        <strain evidence="4">CGMCC 1.12966</strain>
    </source>
</reference>
<dbReference type="RefSeq" id="WP_189628058.1">
    <property type="nucleotide sequence ID" value="NZ_BNAF01000019.1"/>
</dbReference>
<keyword evidence="4" id="KW-1185">Reference proteome</keyword>
<dbReference type="Pfam" id="PF12706">
    <property type="entry name" value="Lactamase_B_2"/>
    <property type="match status" value="1"/>
</dbReference>
<dbReference type="SUPFAM" id="SSF56281">
    <property type="entry name" value="Metallo-hydrolase/oxidoreductase"/>
    <property type="match status" value="1"/>
</dbReference>
<evidence type="ECO:0000256" key="1">
    <source>
        <dbReference type="SAM" id="Phobius"/>
    </source>
</evidence>
<evidence type="ECO:0000259" key="2">
    <source>
        <dbReference type="Pfam" id="PF12706"/>
    </source>
</evidence>